<evidence type="ECO:0000256" key="2">
    <source>
        <dbReference type="ARBA" id="ARBA00023002"/>
    </source>
</evidence>
<evidence type="ECO:0000313" key="4">
    <source>
        <dbReference type="Proteomes" id="UP000241639"/>
    </source>
</evidence>
<keyword evidence="2" id="KW-0560">Oxidoreductase</keyword>
<dbReference type="Pfam" id="PF02615">
    <property type="entry name" value="Ldh_2"/>
    <property type="match status" value="1"/>
</dbReference>
<dbReference type="Gene3D" id="3.30.1370.60">
    <property type="entry name" value="Hypothetical oxidoreductase yiak, domain 2"/>
    <property type="match status" value="1"/>
</dbReference>
<name>A0A2T4ZC64_9BACL</name>
<dbReference type="PANTHER" id="PTHR11091:SF0">
    <property type="entry name" value="MALATE DEHYDROGENASE"/>
    <property type="match status" value="1"/>
</dbReference>
<comment type="similarity">
    <text evidence="1">Belongs to the LDH2/MDH2 oxidoreductase family.</text>
</comment>
<dbReference type="PANTHER" id="PTHR11091">
    <property type="entry name" value="OXIDOREDUCTASE-RELATED"/>
    <property type="match status" value="1"/>
</dbReference>
<dbReference type="SUPFAM" id="SSF89733">
    <property type="entry name" value="L-sulfolactate dehydrogenase-like"/>
    <property type="match status" value="1"/>
</dbReference>
<sequence length="342" mass="36855">MTAKKTITVKAETLVSLAIEAFIKAGMSESDATISANALVQADLEGVHSHGISRLPVYIRCLQTGKINPTPSITINQKGAVISVDGDNGLGIITSMHALNAAIPTAKELGLVGVAVKQSNHFGAASYYCKHMCQHQLAMIAFTNSPKGMPPWGGKEAYFGTNPIAFGFPYRDEPIVVDLSTSVAARGKIILAAKNGEPIPTGWAVDENGRTTTDAEAALKGAILPMAGPKGYALALAVEMMAAMLTGAAFGPHVGWIYDDNREPADVGHFFILMDIAKFIDVNAYEKRVEQMKSEIKANSLAEGFTEILLPGERKQRKECRYRRDGIPVAEEVWSELQRMNH</sequence>
<dbReference type="InterPro" id="IPR003767">
    <property type="entry name" value="Malate/L-lactate_DH-like"/>
</dbReference>
<dbReference type="InterPro" id="IPR043143">
    <property type="entry name" value="Mal/L-sulf/L-lact_DH-like_NADP"/>
</dbReference>
<protein>
    <submittedName>
        <fullName evidence="3">Malate dehydrogenase (NAD)</fullName>
    </submittedName>
</protein>
<accession>A0A2T4ZC64</accession>
<dbReference type="InterPro" id="IPR043144">
    <property type="entry name" value="Mal/L-sulf/L-lact_DH-like_ah"/>
</dbReference>
<organism evidence="3 4">
    <name type="scientific">Desmospora activa DSM 45169</name>
    <dbReference type="NCBI Taxonomy" id="1121389"/>
    <lineage>
        <taxon>Bacteria</taxon>
        <taxon>Bacillati</taxon>
        <taxon>Bacillota</taxon>
        <taxon>Bacilli</taxon>
        <taxon>Bacillales</taxon>
        <taxon>Thermoactinomycetaceae</taxon>
        <taxon>Desmospora</taxon>
    </lineage>
</organism>
<dbReference type="AlphaFoldDB" id="A0A2T4ZC64"/>
<dbReference type="GO" id="GO:0016491">
    <property type="term" value="F:oxidoreductase activity"/>
    <property type="evidence" value="ECO:0007669"/>
    <property type="project" value="UniProtKB-KW"/>
</dbReference>
<dbReference type="RefSeq" id="WP_211316616.1">
    <property type="nucleotide sequence ID" value="NZ_PZZP01000001.1"/>
</dbReference>
<comment type="caution">
    <text evidence="3">The sequence shown here is derived from an EMBL/GenBank/DDBJ whole genome shotgun (WGS) entry which is preliminary data.</text>
</comment>
<evidence type="ECO:0000256" key="1">
    <source>
        <dbReference type="ARBA" id="ARBA00006056"/>
    </source>
</evidence>
<dbReference type="EMBL" id="PZZP01000001">
    <property type="protein sequence ID" value="PTM59490.1"/>
    <property type="molecule type" value="Genomic_DNA"/>
</dbReference>
<dbReference type="Gene3D" id="1.10.1530.10">
    <property type="match status" value="1"/>
</dbReference>
<keyword evidence="4" id="KW-1185">Reference proteome</keyword>
<dbReference type="InterPro" id="IPR036111">
    <property type="entry name" value="Mal/L-sulfo/L-lacto_DH-like_sf"/>
</dbReference>
<reference evidence="3 4" key="1">
    <citation type="submission" date="2018-04" db="EMBL/GenBank/DDBJ databases">
        <title>Genomic Encyclopedia of Archaeal and Bacterial Type Strains, Phase II (KMG-II): from individual species to whole genera.</title>
        <authorList>
            <person name="Goeker M."/>
        </authorList>
    </citation>
    <scope>NUCLEOTIDE SEQUENCE [LARGE SCALE GENOMIC DNA]</scope>
    <source>
        <strain evidence="3 4">DSM 45169</strain>
    </source>
</reference>
<evidence type="ECO:0000313" key="3">
    <source>
        <dbReference type="EMBL" id="PTM59490.1"/>
    </source>
</evidence>
<dbReference type="Proteomes" id="UP000241639">
    <property type="component" value="Unassembled WGS sequence"/>
</dbReference>
<gene>
    <name evidence="3" type="ORF">C8J48_2113</name>
</gene>
<proteinExistence type="inferred from homology"/>